<feature type="compositionally biased region" description="Basic and acidic residues" evidence="1">
    <location>
        <begin position="348"/>
        <end position="363"/>
    </location>
</feature>
<dbReference type="Pfam" id="PF09814">
    <property type="entry name" value="HECT_2"/>
    <property type="match status" value="1"/>
</dbReference>
<feature type="compositionally biased region" description="Polar residues" evidence="1">
    <location>
        <begin position="531"/>
        <end position="567"/>
    </location>
</feature>
<feature type="compositionally biased region" description="Acidic residues" evidence="1">
    <location>
        <begin position="278"/>
        <end position="289"/>
    </location>
</feature>
<dbReference type="Proteomes" id="UP000054007">
    <property type="component" value="Unassembled WGS sequence"/>
</dbReference>
<reference evidence="2 3" key="1">
    <citation type="journal article" date="2015" name="Fungal Genet. Biol.">
        <title>Evolution of novel wood decay mechanisms in Agaricales revealed by the genome sequences of Fistulina hepatica and Cylindrobasidium torrendii.</title>
        <authorList>
            <person name="Floudas D."/>
            <person name="Held B.W."/>
            <person name="Riley R."/>
            <person name="Nagy L.G."/>
            <person name="Koehler G."/>
            <person name="Ransdell A.S."/>
            <person name="Younus H."/>
            <person name="Chow J."/>
            <person name="Chiniquy J."/>
            <person name="Lipzen A."/>
            <person name="Tritt A."/>
            <person name="Sun H."/>
            <person name="Haridas S."/>
            <person name="LaButti K."/>
            <person name="Ohm R.A."/>
            <person name="Kues U."/>
            <person name="Blanchette R.A."/>
            <person name="Grigoriev I.V."/>
            <person name="Minto R.E."/>
            <person name="Hibbett D.S."/>
        </authorList>
    </citation>
    <scope>NUCLEOTIDE SEQUENCE [LARGE SCALE GENOMIC DNA]</scope>
    <source>
        <strain evidence="2 3">FP15055 ss-10</strain>
    </source>
</reference>
<feature type="compositionally biased region" description="Polar residues" evidence="1">
    <location>
        <begin position="109"/>
        <end position="120"/>
    </location>
</feature>
<organism evidence="2 3">
    <name type="scientific">Cylindrobasidium torrendii FP15055 ss-10</name>
    <dbReference type="NCBI Taxonomy" id="1314674"/>
    <lineage>
        <taxon>Eukaryota</taxon>
        <taxon>Fungi</taxon>
        <taxon>Dikarya</taxon>
        <taxon>Basidiomycota</taxon>
        <taxon>Agaricomycotina</taxon>
        <taxon>Agaricomycetes</taxon>
        <taxon>Agaricomycetidae</taxon>
        <taxon>Agaricales</taxon>
        <taxon>Marasmiineae</taxon>
        <taxon>Physalacriaceae</taxon>
        <taxon>Cylindrobasidium</taxon>
    </lineage>
</organism>
<dbReference type="AlphaFoldDB" id="A0A0D7B668"/>
<name>A0A0D7B668_9AGAR</name>
<protein>
    <recommendedName>
        <fullName evidence="4">HECT-like ubiquitin-conjugating enzyme-binding-domain-containing protein</fullName>
    </recommendedName>
</protein>
<dbReference type="GO" id="GO:0000151">
    <property type="term" value="C:ubiquitin ligase complex"/>
    <property type="evidence" value="ECO:0007669"/>
    <property type="project" value="TreeGrafter"/>
</dbReference>
<evidence type="ECO:0000313" key="3">
    <source>
        <dbReference type="Proteomes" id="UP000054007"/>
    </source>
</evidence>
<dbReference type="GO" id="GO:0051865">
    <property type="term" value="P:protein autoubiquitination"/>
    <property type="evidence" value="ECO:0007669"/>
    <property type="project" value="TreeGrafter"/>
</dbReference>
<dbReference type="PANTHER" id="PTHR31531:SF2">
    <property type="entry name" value="E3 UBIQUITIN-PROTEIN LIGASE E3D"/>
    <property type="match status" value="1"/>
</dbReference>
<dbReference type="OrthoDB" id="66510at2759"/>
<feature type="compositionally biased region" description="Basic and acidic residues" evidence="1">
    <location>
        <begin position="373"/>
        <end position="382"/>
    </location>
</feature>
<evidence type="ECO:0000313" key="2">
    <source>
        <dbReference type="EMBL" id="KIY65685.1"/>
    </source>
</evidence>
<gene>
    <name evidence="2" type="ORF">CYLTODRAFT_379102</name>
</gene>
<evidence type="ECO:0008006" key="4">
    <source>
        <dbReference type="Google" id="ProtNLM"/>
    </source>
</evidence>
<feature type="region of interest" description="Disordered" evidence="1">
    <location>
        <begin position="490"/>
        <end position="569"/>
    </location>
</feature>
<dbReference type="STRING" id="1314674.A0A0D7B668"/>
<dbReference type="GO" id="GO:0005634">
    <property type="term" value="C:nucleus"/>
    <property type="evidence" value="ECO:0007669"/>
    <property type="project" value="TreeGrafter"/>
</dbReference>
<dbReference type="GO" id="GO:0000209">
    <property type="term" value="P:protein polyubiquitination"/>
    <property type="evidence" value="ECO:0007669"/>
    <property type="project" value="TreeGrafter"/>
</dbReference>
<dbReference type="GO" id="GO:0061630">
    <property type="term" value="F:ubiquitin protein ligase activity"/>
    <property type="evidence" value="ECO:0007669"/>
    <property type="project" value="TreeGrafter"/>
</dbReference>
<keyword evidence="3" id="KW-1185">Reference proteome</keyword>
<feature type="compositionally biased region" description="Polar residues" evidence="1">
    <location>
        <begin position="501"/>
        <end position="514"/>
    </location>
</feature>
<dbReference type="GO" id="GO:0043161">
    <property type="term" value="P:proteasome-mediated ubiquitin-dependent protein catabolic process"/>
    <property type="evidence" value="ECO:0007669"/>
    <property type="project" value="TreeGrafter"/>
</dbReference>
<feature type="region of interest" description="Disordered" evidence="1">
    <location>
        <begin position="269"/>
        <end position="312"/>
    </location>
</feature>
<dbReference type="InterPro" id="IPR019193">
    <property type="entry name" value="UBQ-conj_enz_E2-bd_prot"/>
</dbReference>
<feature type="compositionally biased region" description="Basic and acidic residues" evidence="1">
    <location>
        <begin position="290"/>
        <end position="301"/>
    </location>
</feature>
<accession>A0A0D7B668</accession>
<feature type="region of interest" description="Disordered" evidence="1">
    <location>
        <begin position="97"/>
        <end position="120"/>
    </location>
</feature>
<dbReference type="PANTHER" id="PTHR31531">
    <property type="entry name" value="E3 UBIQUITIN-PROTEIN LIGASE E3D FAMILY MEMBER"/>
    <property type="match status" value="1"/>
</dbReference>
<dbReference type="EMBL" id="KN880581">
    <property type="protein sequence ID" value="KIY65685.1"/>
    <property type="molecule type" value="Genomic_DNA"/>
</dbReference>
<evidence type="ECO:0000256" key="1">
    <source>
        <dbReference type="SAM" id="MobiDB-lite"/>
    </source>
</evidence>
<dbReference type="GO" id="GO:0005829">
    <property type="term" value="C:cytosol"/>
    <property type="evidence" value="ECO:0007669"/>
    <property type="project" value="TreeGrafter"/>
</dbReference>
<dbReference type="GO" id="GO:0030332">
    <property type="term" value="F:cyclin binding"/>
    <property type="evidence" value="ECO:0007669"/>
    <property type="project" value="TreeGrafter"/>
</dbReference>
<dbReference type="GO" id="GO:0031624">
    <property type="term" value="F:ubiquitin conjugating enzyme binding"/>
    <property type="evidence" value="ECO:0007669"/>
    <property type="project" value="TreeGrafter"/>
</dbReference>
<proteinExistence type="predicted"/>
<sequence length="956" mass="105245">MATLTRPQETTRVAAAETFSTENVLLTSTVPAPFPREHLIDVDDERVPDVVQPSTSTSTRTAAAEIVPSIGFVQRSCLMTLNNLLSVSTNWNPIVPDRRHSMPNAPRAASTSAAEPDSSASALQTLVANLRTREIGDEMIEIASSEGDLVRELSVRVDHLSTTLSADDAQLAKSLVSLLSHLDRLSLLYAPHQADLPVALLTAPSSVSDNIFDTLKRQLSDLQTGGRRNVLPPGSPPVLAVESALLWSRIDAELESVVTMCKERTSLDHLPPQYDRADYDEFDSPPDYEYDTKDAPSDVKEPTPSIFGSASTSAGMNEKMRLDFEAVTMAIDRLYLVAPQLHNQRVELKSSKLAQMERARREGSQSASPKGKQKQDPERDLKDLDHILEMISKASERRLNDQSVILEGGMGSRMERARLREEARREAFVDQLAEHSAAGRLHSQDAVLRPPRVKDPNAMLSLPEFMRESVPLHMRQVSPETLMSLPEFVREVQPPSPPAPQTESSTPVPQTVPVSGTLRRLTGKTTRDRSNSAPSPFSWLRSSASRSNLRESPSPKGSTRESSTPGSPNAIELDVNYIAEHHESLNHILVFLIVTGSMPGADVSVEVLPRLANSPGGSRLVVKAGSQSSQPFALPRDVATGKAEVRSQNGHFEVKLATVPSSSATSVQHTPLLDATQLGDMHPTSFICSSCSLPIVQSSRISQYRDLPSEHWQELVDAWMCHADQKLHEDVKKNSKGFWPKPGEALVGGSYVLFEDSVITKSNLHPAAVKKRGDDWHPVTCICGATVGRRQDGPTVDASPVYRLLKYAIRPVSPSSDPVKLPLSAFIVEDMVEFVNAHASYRFVVLDEEDDKPRILMWLFKPSLNIAYTAKTAYALPKAANIQAAKVLFKLVGPGEDTTDLQVLLNRYPGFPQAEYLHYPMNVCRRMAALLRESNRTYPESMRTMTGLEVGWLHRS</sequence>
<dbReference type="GO" id="GO:0006513">
    <property type="term" value="P:protein monoubiquitination"/>
    <property type="evidence" value="ECO:0007669"/>
    <property type="project" value="TreeGrafter"/>
</dbReference>
<feature type="region of interest" description="Disordered" evidence="1">
    <location>
        <begin position="348"/>
        <end position="382"/>
    </location>
</feature>